<proteinExistence type="predicted"/>
<dbReference type="SUPFAM" id="SSF89392">
    <property type="entry name" value="Prokaryotic lipoproteins and lipoprotein localization factors"/>
    <property type="match status" value="1"/>
</dbReference>
<keyword evidence="1 2" id="KW-0732">Signal</keyword>
<evidence type="ECO:0000256" key="1">
    <source>
        <dbReference type="ARBA" id="ARBA00022729"/>
    </source>
</evidence>
<comment type="caution">
    <text evidence="3">The sequence shown here is derived from an EMBL/GenBank/DDBJ whole genome shotgun (WGS) entry which is preliminary data.</text>
</comment>
<feature type="chain" id="PRO_5045726178" evidence="2">
    <location>
        <begin position="21"/>
        <end position="204"/>
    </location>
</feature>
<dbReference type="CDD" id="cd16325">
    <property type="entry name" value="LolA"/>
    <property type="match status" value="1"/>
</dbReference>
<dbReference type="RefSeq" id="WP_323574514.1">
    <property type="nucleotide sequence ID" value="NZ_JAYGJQ010000001.1"/>
</dbReference>
<keyword evidence="3" id="KW-0449">Lipoprotein</keyword>
<gene>
    <name evidence="3" type="ORF">SHI21_02370</name>
</gene>
<accession>A0ABU5VPR3</accession>
<dbReference type="InterPro" id="IPR004564">
    <property type="entry name" value="OM_lipoprot_carrier_LolA-like"/>
</dbReference>
<dbReference type="PANTHER" id="PTHR35869">
    <property type="entry name" value="OUTER-MEMBRANE LIPOPROTEIN CARRIER PROTEIN"/>
    <property type="match status" value="1"/>
</dbReference>
<feature type="signal peptide" evidence="2">
    <location>
        <begin position="1"/>
        <end position="20"/>
    </location>
</feature>
<reference evidence="3 4" key="1">
    <citation type="submission" date="2023-11" db="EMBL/GenBank/DDBJ databases">
        <title>A Novel Polar Bacteriovorax (B. antarcticus) Isolated from the Biocrust in Antarctica.</title>
        <authorList>
            <person name="Mun W."/>
            <person name="Choi S.Y."/>
            <person name="Mitchell R.J."/>
        </authorList>
    </citation>
    <scope>NUCLEOTIDE SEQUENCE [LARGE SCALE GENOMIC DNA]</scope>
    <source>
        <strain evidence="3 4">PP10</strain>
    </source>
</reference>
<dbReference type="InterPro" id="IPR029046">
    <property type="entry name" value="LolA/LolB/LppX"/>
</dbReference>
<keyword evidence="4" id="KW-1185">Reference proteome</keyword>
<organism evidence="3 4">
    <name type="scientific">Bacteriovorax antarcticus</name>
    <dbReference type="NCBI Taxonomy" id="3088717"/>
    <lineage>
        <taxon>Bacteria</taxon>
        <taxon>Pseudomonadati</taxon>
        <taxon>Bdellovibrionota</taxon>
        <taxon>Bacteriovoracia</taxon>
        <taxon>Bacteriovoracales</taxon>
        <taxon>Bacteriovoracaceae</taxon>
        <taxon>Bacteriovorax</taxon>
    </lineage>
</organism>
<dbReference type="EMBL" id="JAYGJQ010000001">
    <property type="protein sequence ID" value="MEA9355024.1"/>
    <property type="molecule type" value="Genomic_DNA"/>
</dbReference>
<dbReference type="PANTHER" id="PTHR35869:SF1">
    <property type="entry name" value="OUTER-MEMBRANE LIPOPROTEIN CARRIER PROTEIN"/>
    <property type="match status" value="1"/>
</dbReference>
<evidence type="ECO:0000313" key="4">
    <source>
        <dbReference type="Proteomes" id="UP001302274"/>
    </source>
</evidence>
<name>A0ABU5VPR3_9BACT</name>
<dbReference type="Gene3D" id="2.50.20.10">
    <property type="entry name" value="Lipoprotein localisation LolA/LolB/LppX"/>
    <property type="match status" value="1"/>
</dbReference>
<sequence>MKKILFPIAIILLSSTAAFAEFLPQSFSSKFEQEYISTLKGKTKKGNGTIEYKYPGQIRFETNTPSTVIFVSNGVKAWYYRAPFIEGEQGEVTESSAKEGATIYIKFFDSLKNGLVSNEYYDVKKGEPATIVFKPKTAKELGIKESMLYFKNKTSQKFEDLEAINLVFADGKNSKLKFVDLKVNPAMAGDRFNFTAPANTKKTN</sequence>
<evidence type="ECO:0000256" key="2">
    <source>
        <dbReference type="SAM" id="SignalP"/>
    </source>
</evidence>
<dbReference type="Pfam" id="PF03548">
    <property type="entry name" value="LolA"/>
    <property type="match status" value="1"/>
</dbReference>
<evidence type="ECO:0000313" key="3">
    <source>
        <dbReference type="EMBL" id="MEA9355024.1"/>
    </source>
</evidence>
<dbReference type="Proteomes" id="UP001302274">
    <property type="component" value="Unassembled WGS sequence"/>
</dbReference>
<protein>
    <submittedName>
        <fullName evidence="3">Outer membrane lipoprotein carrier protein LolA</fullName>
    </submittedName>
</protein>